<reference evidence="3" key="1">
    <citation type="journal article" date="2013" name="Nature">
        <title>Pan genome of the phytoplankton Emiliania underpins its global distribution.</title>
        <authorList>
            <person name="Read B.A."/>
            <person name="Kegel J."/>
            <person name="Klute M.J."/>
            <person name="Kuo A."/>
            <person name="Lefebvre S.C."/>
            <person name="Maumus F."/>
            <person name="Mayer C."/>
            <person name="Miller J."/>
            <person name="Monier A."/>
            <person name="Salamov A."/>
            <person name="Young J."/>
            <person name="Aguilar M."/>
            <person name="Claverie J.M."/>
            <person name="Frickenhaus S."/>
            <person name="Gonzalez K."/>
            <person name="Herman E.K."/>
            <person name="Lin Y.C."/>
            <person name="Napier J."/>
            <person name="Ogata H."/>
            <person name="Sarno A.F."/>
            <person name="Shmutz J."/>
            <person name="Schroeder D."/>
            <person name="de Vargas C."/>
            <person name="Verret F."/>
            <person name="von Dassow P."/>
            <person name="Valentin K."/>
            <person name="Van de Peer Y."/>
            <person name="Wheeler G."/>
            <person name="Dacks J.B."/>
            <person name="Delwiche C.F."/>
            <person name="Dyhrman S.T."/>
            <person name="Glockner G."/>
            <person name="John U."/>
            <person name="Richards T."/>
            <person name="Worden A.Z."/>
            <person name="Zhang X."/>
            <person name="Grigoriev I.V."/>
            <person name="Allen A.E."/>
            <person name="Bidle K."/>
            <person name="Borodovsky M."/>
            <person name="Bowler C."/>
            <person name="Brownlee C."/>
            <person name="Cock J.M."/>
            <person name="Elias M."/>
            <person name="Gladyshev V.N."/>
            <person name="Groth M."/>
            <person name="Guda C."/>
            <person name="Hadaegh A."/>
            <person name="Iglesias-Rodriguez M.D."/>
            <person name="Jenkins J."/>
            <person name="Jones B.M."/>
            <person name="Lawson T."/>
            <person name="Leese F."/>
            <person name="Lindquist E."/>
            <person name="Lobanov A."/>
            <person name="Lomsadze A."/>
            <person name="Malik S.B."/>
            <person name="Marsh M.E."/>
            <person name="Mackinder L."/>
            <person name="Mock T."/>
            <person name="Mueller-Roeber B."/>
            <person name="Pagarete A."/>
            <person name="Parker M."/>
            <person name="Probert I."/>
            <person name="Quesneville H."/>
            <person name="Raines C."/>
            <person name="Rensing S.A."/>
            <person name="Riano-Pachon D.M."/>
            <person name="Richier S."/>
            <person name="Rokitta S."/>
            <person name="Shiraiwa Y."/>
            <person name="Soanes D.M."/>
            <person name="van der Giezen M."/>
            <person name="Wahlund T.M."/>
            <person name="Williams B."/>
            <person name="Wilson W."/>
            <person name="Wolfe G."/>
            <person name="Wurch L.L."/>
        </authorList>
    </citation>
    <scope>NUCLEOTIDE SEQUENCE</scope>
</reference>
<organism evidence="2 3">
    <name type="scientific">Emiliania huxleyi (strain CCMP1516)</name>
    <dbReference type="NCBI Taxonomy" id="280463"/>
    <lineage>
        <taxon>Eukaryota</taxon>
        <taxon>Haptista</taxon>
        <taxon>Haptophyta</taxon>
        <taxon>Prymnesiophyceae</taxon>
        <taxon>Isochrysidales</taxon>
        <taxon>Noelaerhabdaceae</taxon>
        <taxon>Emiliania</taxon>
    </lineage>
</organism>
<name>A0A0D3IRY3_EMIH1</name>
<dbReference type="KEGG" id="ehx:EMIHUDRAFT_246449"/>
<keyword evidence="3" id="KW-1185">Reference proteome</keyword>
<dbReference type="PaxDb" id="2903-EOD14018"/>
<dbReference type="RefSeq" id="XP_005766447.1">
    <property type="nucleotide sequence ID" value="XM_005766390.1"/>
</dbReference>
<dbReference type="AlphaFoldDB" id="A0A0D3IRY3"/>
<feature type="region of interest" description="Disordered" evidence="1">
    <location>
        <begin position="78"/>
        <end position="120"/>
    </location>
</feature>
<evidence type="ECO:0000313" key="3">
    <source>
        <dbReference type="Proteomes" id="UP000013827"/>
    </source>
</evidence>
<reference evidence="2" key="2">
    <citation type="submission" date="2024-10" db="UniProtKB">
        <authorList>
            <consortium name="EnsemblProtists"/>
        </authorList>
    </citation>
    <scope>IDENTIFICATION</scope>
</reference>
<protein>
    <submittedName>
        <fullName evidence="2">Uncharacterized protein</fullName>
    </submittedName>
</protein>
<evidence type="ECO:0000313" key="2">
    <source>
        <dbReference type="EnsemblProtists" id="EOD14018"/>
    </source>
</evidence>
<accession>A0A0D3IRY3</accession>
<dbReference type="GeneID" id="17260171"/>
<proteinExistence type="predicted"/>
<dbReference type="HOGENOM" id="CLU_2054111_0_0_1"/>
<evidence type="ECO:0000256" key="1">
    <source>
        <dbReference type="SAM" id="MobiDB-lite"/>
    </source>
</evidence>
<dbReference type="Proteomes" id="UP000013827">
    <property type="component" value="Unassembled WGS sequence"/>
</dbReference>
<sequence length="120" mass="12686">MSEPAVVELRRLEAALLDEVGPARSSRWRAVLQRSGGLQAPLRGRGAETEAPHRLASGARLKQALLRGRSSTFLLTRVGSGPSAPAGVQLRAQPAGKRPREDGELPAPSQAAEADLHLAQ</sequence>
<dbReference type="EnsemblProtists" id="EOD14018">
    <property type="protein sequence ID" value="EOD14018"/>
    <property type="gene ID" value="EMIHUDRAFT_246449"/>
</dbReference>